<dbReference type="Proteomes" id="UP001428817">
    <property type="component" value="Unassembled WGS sequence"/>
</dbReference>
<dbReference type="Gene3D" id="1.10.10.10">
    <property type="entry name" value="Winged helix-like DNA-binding domain superfamily/Winged helix DNA-binding domain"/>
    <property type="match status" value="1"/>
</dbReference>
<dbReference type="SMART" id="SM00862">
    <property type="entry name" value="Trans_reg_C"/>
    <property type="match status" value="1"/>
</dbReference>
<keyword evidence="5" id="KW-0804">Transcription</keyword>
<reference evidence="11" key="1">
    <citation type="journal article" date="2019" name="Int. J. Syst. Evol. Microbiol.">
        <title>The Global Catalogue of Microorganisms (GCM) 10K type strain sequencing project: providing services to taxonomists for standard genome sequencing and annotation.</title>
        <authorList>
            <consortium name="The Broad Institute Genomics Platform"/>
            <consortium name="The Broad Institute Genome Sequencing Center for Infectious Disease"/>
            <person name="Wu L."/>
            <person name="Ma J."/>
        </authorList>
    </citation>
    <scope>NUCLEOTIDE SEQUENCE [LARGE SCALE GENOMIC DNA]</scope>
    <source>
        <strain evidence="11">JCM 18303</strain>
    </source>
</reference>
<dbReference type="CDD" id="cd00383">
    <property type="entry name" value="trans_reg_C"/>
    <property type="match status" value="1"/>
</dbReference>
<evidence type="ECO:0000256" key="1">
    <source>
        <dbReference type="ARBA" id="ARBA00022553"/>
    </source>
</evidence>
<comment type="caution">
    <text evidence="10">The sequence shown here is derived from an EMBL/GenBank/DDBJ whole genome shotgun (WGS) entry which is preliminary data.</text>
</comment>
<dbReference type="PROSITE" id="PS50110">
    <property type="entry name" value="RESPONSE_REGULATORY"/>
    <property type="match status" value="1"/>
</dbReference>
<accession>A0ABP9R8L6</accession>
<feature type="DNA-binding region" description="OmpR/PhoB-type" evidence="7">
    <location>
        <begin position="122"/>
        <end position="217"/>
    </location>
</feature>
<comment type="caution">
    <text evidence="6">Lacks conserved residue(s) required for the propagation of feature annotation.</text>
</comment>
<evidence type="ECO:0000256" key="3">
    <source>
        <dbReference type="ARBA" id="ARBA00023015"/>
    </source>
</evidence>
<dbReference type="Pfam" id="PF00486">
    <property type="entry name" value="Trans_reg_C"/>
    <property type="match status" value="1"/>
</dbReference>
<dbReference type="InterPro" id="IPR016032">
    <property type="entry name" value="Sig_transdc_resp-reg_C-effctor"/>
</dbReference>
<proteinExistence type="predicted"/>
<keyword evidence="1" id="KW-0597">Phosphoprotein</keyword>
<dbReference type="PANTHER" id="PTHR48111:SF1">
    <property type="entry name" value="TWO-COMPONENT RESPONSE REGULATOR ORR33"/>
    <property type="match status" value="1"/>
</dbReference>
<sequence>MSPRPVINVFLVEDDRRNSERIAQALSKCGMRTLRSRSTGLVFDAVRKCDVAIVSFVSPTEDHVAMVSAIRAVSGIPVLALIDNDRVRPQVDGHILASRGTEELAARIVEVVRRPSADAAPNGVVRAGDVVIDLKKRLVTVDGAEVRLTDTEFSVLAVIAGERGRLCDKDRLIAQALGRSTGEATAVLHVYISKIRKKIGRPSLIEQASGYRISGMT</sequence>
<dbReference type="SUPFAM" id="SSF52172">
    <property type="entry name" value="CheY-like"/>
    <property type="match status" value="1"/>
</dbReference>
<evidence type="ECO:0000256" key="5">
    <source>
        <dbReference type="ARBA" id="ARBA00023163"/>
    </source>
</evidence>
<organism evidence="10 11">
    <name type="scientific">Pseudonocardia eucalypti</name>
    <dbReference type="NCBI Taxonomy" id="648755"/>
    <lineage>
        <taxon>Bacteria</taxon>
        <taxon>Bacillati</taxon>
        <taxon>Actinomycetota</taxon>
        <taxon>Actinomycetes</taxon>
        <taxon>Pseudonocardiales</taxon>
        <taxon>Pseudonocardiaceae</taxon>
        <taxon>Pseudonocardia</taxon>
    </lineage>
</organism>
<evidence type="ECO:0000256" key="6">
    <source>
        <dbReference type="PROSITE-ProRule" id="PRU00169"/>
    </source>
</evidence>
<evidence type="ECO:0000256" key="4">
    <source>
        <dbReference type="ARBA" id="ARBA00023125"/>
    </source>
</evidence>
<keyword evidence="4 7" id="KW-0238">DNA-binding</keyword>
<dbReference type="InterPro" id="IPR036388">
    <property type="entry name" value="WH-like_DNA-bd_sf"/>
</dbReference>
<protein>
    <submittedName>
        <fullName evidence="10">Response regulator transcription factor</fullName>
    </submittedName>
</protein>
<evidence type="ECO:0000259" key="8">
    <source>
        <dbReference type="PROSITE" id="PS50110"/>
    </source>
</evidence>
<feature type="domain" description="Response regulatory" evidence="8">
    <location>
        <begin position="8"/>
        <end position="112"/>
    </location>
</feature>
<keyword evidence="2" id="KW-0902">Two-component regulatory system</keyword>
<keyword evidence="3" id="KW-0805">Transcription regulation</keyword>
<dbReference type="InterPro" id="IPR039420">
    <property type="entry name" value="WalR-like"/>
</dbReference>
<evidence type="ECO:0000313" key="10">
    <source>
        <dbReference type="EMBL" id="GAA5172779.1"/>
    </source>
</evidence>
<dbReference type="InterPro" id="IPR011006">
    <property type="entry name" value="CheY-like_superfamily"/>
</dbReference>
<dbReference type="SUPFAM" id="SSF46894">
    <property type="entry name" value="C-terminal effector domain of the bipartite response regulators"/>
    <property type="match status" value="1"/>
</dbReference>
<gene>
    <name evidence="10" type="ORF">GCM10023321_73090</name>
</gene>
<dbReference type="InterPro" id="IPR001789">
    <property type="entry name" value="Sig_transdc_resp-reg_receiver"/>
</dbReference>
<name>A0ABP9R8L6_9PSEU</name>
<dbReference type="PANTHER" id="PTHR48111">
    <property type="entry name" value="REGULATOR OF RPOS"/>
    <property type="match status" value="1"/>
</dbReference>
<feature type="domain" description="OmpR/PhoB-type" evidence="9">
    <location>
        <begin position="122"/>
        <end position="217"/>
    </location>
</feature>
<evidence type="ECO:0000256" key="2">
    <source>
        <dbReference type="ARBA" id="ARBA00023012"/>
    </source>
</evidence>
<evidence type="ECO:0000259" key="9">
    <source>
        <dbReference type="PROSITE" id="PS51755"/>
    </source>
</evidence>
<evidence type="ECO:0000313" key="11">
    <source>
        <dbReference type="Proteomes" id="UP001428817"/>
    </source>
</evidence>
<dbReference type="PROSITE" id="PS51755">
    <property type="entry name" value="OMPR_PHOB"/>
    <property type="match status" value="1"/>
</dbReference>
<dbReference type="EMBL" id="BAABJP010000052">
    <property type="protein sequence ID" value="GAA5172779.1"/>
    <property type="molecule type" value="Genomic_DNA"/>
</dbReference>
<evidence type="ECO:0000256" key="7">
    <source>
        <dbReference type="PROSITE-ProRule" id="PRU01091"/>
    </source>
</evidence>
<keyword evidence="11" id="KW-1185">Reference proteome</keyword>
<dbReference type="InterPro" id="IPR001867">
    <property type="entry name" value="OmpR/PhoB-type_DNA-bd"/>
</dbReference>